<evidence type="ECO:0000256" key="6">
    <source>
        <dbReference type="ARBA" id="ARBA00023033"/>
    </source>
</evidence>
<dbReference type="InterPro" id="IPR017972">
    <property type="entry name" value="Cyt_P450_CS"/>
</dbReference>
<sequence length="455" mass="51820">MPQTKPIPQAKGDFLLGNFRQLKADSFRALCDWRREYGDLVGFKIGTQQFYLFSHPKLIEEALIKQADVFVKMYDPQKPRGLELVLGQGLVTSKGELWQKQRRLMQPVFQRKNLSGLLPQFAAAGEDMLKRWRQLGDGAEIDLCNEMMRLTLEVITQTMFGTSVLDKVEQIAPALDTVLRFAAKSLMSPIAIPLAIPTPSNLNFKRAMGFLDDIIYGIIQERRKKPSGNADLLDMLLQARDPDTNAPMPDKQIRDEVITIFSAGHETTSNLLTWTIYLLAKHPTVLSTLRREIDQSINGKPLEFDDLAKLGYTKAVLNESLRFRPPVGVMMRKIQRETEVDGYRLKAGSLAIFNIYNVHHHPDLWHEPERFDPGRFLSSESRRFSFMPFGAGERICIGNHFAMLESQLLLAMIIREYDFELLNPVEAEVEMVVSLRPKGGLPVRIGRRSDGECFQ</sequence>
<dbReference type="PROSITE" id="PS00086">
    <property type="entry name" value="CYTOCHROME_P450"/>
    <property type="match status" value="1"/>
</dbReference>
<keyword evidence="4 7" id="KW-0560">Oxidoreductase</keyword>
<dbReference type="SUPFAM" id="SSF48264">
    <property type="entry name" value="Cytochrome P450"/>
    <property type="match status" value="1"/>
</dbReference>
<evidence type="ECO:0000256" key="5">
    <source>
        <dbReference type="ARBA" id="ARBA00023004"/>
    </source>
</evidence>
<dbReference type="InterPro" id="IPR050196">
    <property type="entry name" value="Cytochrome_P450_Monoox"/>
</dbReference>
<organism evidence="8 9">
    <name type="scientific">Methylomonas rapida</name>
    <dbReference type="NCBI Taxonomy" id="2963939"/>
    <lineage>
        <taxon>Bacteria</taxon>
        <taxon>Pseudomonadati</taxon>
        <taxon>Pseudomonadota</taxon>
        <taxon>Gammaproteobacteria</taxon>
        <taxon>Methylococcales</taxon>
        <taxon>Methylococcaceae</taxon>
        <taxon>Methylomonas</taxon>
    </lineage>
</organism>
<evidence type="ECO:0000313" key="8">
    <source>
        <dbReference type="EMBL" id="WAR44957.1"/>
    </source>
</evidence>
<keyword evidence="2 7" id="KW-0349">Heme</keyword>
<name>A0ABY7GKC5_9GAMM</name>
<dbReference type="InterPro" id="IPR002401">
    <property type="entry name" value="Cyt_P450_E_grp-I"/>
</dbReference>
<proteinExistence type="inferred from homology"/>
<keyword evidence="3 7" id="KW-0479">Metal-binding</keyword>
<dbReference type="PRINTS" id="PR00385">
    <property type="entry name" value="P450"/>
</dbReference>
<protein>
    <submittedName>
        <fullName evidence="8">Cytochrome P450</fullName>
    </submittedName>
</protein>
<dbReference type="RefSeq" id="WP_255189922.1">
    <property type="nucleotide sequence ID" value="NZ_CP113517.1"/>
</dbReference>
<evidence type="ECO:0000256" key="4">
    <source>
        <dbReference type="ARBA" id="ARBA00023002"/>
    </source>
</evidence>
<reference evidence="8" key="1">
    <citation type="submission" date="2022-11" db="EMBL/GenBank/DDBJ databases">
        <title>Methylomonas rapida sp. nov., Carotenoid-Producing Obligate Methanotrophs with High Growth Characteristics and Biotechnological Potential.</title>
        <authorList>
            <person name="Tikhonova E.N."/>
            <person name="Suleimanov R.Z."/>
            <person name="Miroshnikov K."/>
            <person name="Oshkin I.Y."/>
            <person name="Belova S.E."/>
            <person name="Danilova O.V."/>
            <person name="Ashikhmin A."/>
            <person name="Konopkin A."/>
            <person name="But S.Y."/>
            <person name="Khmelenina V.N."/>
            <person name="Kuznetsov N."/>
            <person name="Pimenov N.V."/>
            <person name="Dedysh S.N."/>
        </authorList>
    </citation>
    <scope>NUCLEOTIDE SEQUENCE</scope>
    <source>
        <strain evidence="8">MP1</strain>
    </source>
</reference>
<comment type="similarity">
    <text evidence="1 7">Belongs to the cytochrome P450 family.</text>
</comment>
<dbReference type="Gene3D" id="1.10.630.10">
    <property type="entry name" value="Cytochrome P450"/>
    <property type="match status" value="1"/>
</dbReference>
<dbReference type="PRINTS" id="PR00463">
    <property type="entry name" value="EP450I"/>
</dbReference>
<dbReference type="InterPro" id="IPR001128">
    <property type="entry name" value="Cyt_P450"/>
</dbReference>
<keyword evidence="5 7" id="KW-0408">Iron</keyword>
<keyword evidence="6 7" id="KW-0503">Monooxygenase</keyword>
<dbReference type="CDD" id="cd20620">
    <property type="entry name" value="CYP132-like"/>
    <property type="match status" value="1"/>
</dbReference>
<accession>A0ABY7GKC5</accession>
<evidence type="ECO:0000256" key="3">
    <source>
        <dbReference type="ARBA" id="ARBA00022723"/>
    </source>
</evidence>
<keyword evidence="9" id="KW-1185">Reference proteome</keyword>
<dbReference type="EMBL" id="CP113517">
    <property type="protein sequence ID" value="WAR44957.1"/>
    <property type="molecule type" value="Genomic_DNA"/>
</dbReference>
<evidence type="ECO:0000313" key="9">
    <source>
        <dbReference type="Proteomes" id="UP001162780"/>
    </source>
</evidence>
<dbReference type="Pfam" id="PF00067">
    <property type="entry name" value="p450"/>
    <property type="match status" value="1"/>
</dbReference>
<evidence type="ECO:0000256" key="2">
    <source>
        <dbReference type="ARBA" id="ARBA00022617"/>
    </source>
</evidence>
<dbReference type="InterPro" id="IPR036396">
    <property type="entry name" value="Cyt_P450_sf"/>
</dbReference>
<dbReference type="PANTHER" id="PTHR24291:SF50">
    <property type="entry name" value="BIFUNCTIONAL ALBAFLAVENONE MONOOXYGENASE_TERPENE SYNTHASE"/>
    <property type="match status" value="1"/>
</dbReference>
<dbReference type="Proteomes" id="UP001162780">
    <property type="component" value="Chromosome"/>
</dbReference>
<dbReference type="PANTHER" id="PTHR24291">
    <property type="entry name" value="CYTOCHROME P450 FAMILY 4"/>
    <property type="match status" value="1"/>
</dbReference>
<gene>
    <name evidence="8" type="ORF">NM686_000160</name>
</gene>
<evidence type="ECO:0000256" key="7">
    <source>
        <dbReference type="RuleBase" id="RU000461"/>
    </source>
</evidence>
<evidence type="ECO:0000256" key="1">
    <source>
        <dbReference type="ARBA" id="ARBA00010617"/>
    </source>
</evidence>